<dbReference type="InterPro" id="IPR036505">
    <property type="entry name" value="Amidase/PGRP_sf"/>
</dbReference>
<feature type="region of interest" description="Disordered" evidence="5">
    <location>
        <begin position="1"/>
        <end position="43"/>
    </location>
</feature>
<evidence type="ECO:0000256" key="1">
    <source>
        <dbReference type="ARBA" id="ARBA00001561"/>
    </source>
</evidence>
<proteinExistence type="predicted"/>
<keyword evidence="3" id="KW-0378">Hydrolase</keyword>
<comment type="caution">
    <text evidence="8">The sequence shown here is derived from an EMBL/GenBank/DDBJ whole genome shotgun (WGS) entry which is preliminary data.</text>
</comment>
<dbReference type="GO" id="GO:0009253">
    <property type="term" value="P:peptidoglycan catabolic process"/>
    <property type="evidence" value="ECO:0007669"/>
    <property type="project" value="InterPro"/>
</dbReference>
<name>A0AAW3X6G5_9CLOT</name>
<evidence type="ECO:0000256" key="4">
    <source>
        <dbReference type="ARBA" id="ARBA00023316"/>
    </source>
</evidence>
<evidence type="ECO:0000313" key="8">
    <source>
        <dbReference type="EMBL" id="MBC5657606.1"/>
    </source>
</evidence>
<dbReference type="EC" id="3.5.1.28" evidence="2"/>
<accession>A0AAW3X6G5</accession>
<evidence type="ECO:0000256" key="6">
    <source>
        <dbReference type="SAM" id="Phobius"/>
    </source>
</evidence>
<dbReference type="PANTHER" id="PTHR30417">
    <property type="entry name" value="N-ACETYLMURAMOYL-L-ALANINE AMIDASE AMID"/>
    <property type="match status" value="1"/>
</dbReference>
<reference evidence="8 9" key="1">
    <citation type="submission" date="2020-08" db="EMBL/GenBank/DDBJ databases">
        <title>Genome public.</title>
        <authorList>
            <person name="Liu C."/>
            <person name="Sun Q."/>
        </authorList>
    </citation>
    <scope>NUCLEOTIDE SEQUENCE [LARGE SCALE GENOMIC DNA]</scope>
    <source>
        <strain evidence="8 9">BX14</strain>
    </source>
</reference>
<protein>
    <recommendedName>
        <fullName evidence="2">N-acetylmuramoyl-L-alanine amidase</fullName>
        <ecNumber evidence="2">3.5.1.28</ecNumber>
    </recommendedName>
</protein>
<dbReference type="SMART" id="SM00644">
    <property type="entry name" value="Ami_2"/>
    <property type="match status" value="1"/>
</dbReference>
<dbReference type="AlphaFoldDB" id="A0AAW3X6G5"/>
<dbReference type="Gene3D" id="3.40.80.10">
    <property type="entry name" value="Peptidoglycan recognition protein-like"/>
    <property type="match status" value="1"/>
</dbReference>
<dbReference type="Pfam" id="PF01510">
    <property type="entry name" value="Amidase_2"/>
    <property type="match status" value="1"/>
</dbReference>
<dbReference type="EMBL" id="JACOOW010000013">
    <property type="protein sequence ID" value="MBC5657606.1"/>
    <property type="molecule type" value="Genomic_DNA"/>
</dbReference>
<dbReference type="CDD" id="cd06583">
    <property type="entry name" value="PGRP"/>
    <property type="match status" value="1"/>
</dbReference>
<evidence type="ECO:0000256" key="2">
    <source>
        <dbReference type="ARBA" id="ARBA00011901"/>
    </source>
</evidence>
<keyword evidence="9" id="KW-1185">Reference proteome</keyword>
<dbReference type="GO" id="GO:0008745">
    <property type="term" value="F:N-acetylmuramoyl-L-alanine amidase activity"/>
    <property type="evidence" value="ECO:0007669"/>
    <property type="project" value="UniProtKB-EC"/>
</dbReference>
<dbReference type="GO" id="GO:0071555">
    <property type="term" value="P:cell wall organization"/>
    <property type="evidence" value="ECO:0007669"/>
    <property type="project" value="UniProtKB-KW"/>
</dbReference>
<dbReference type="GO" id="GO:0009254">
    <property type="term" value="P:peptidoglycan turnover"/>
    <property type="evidence" value="ECO:0007669"/>
    <property type="project" value="TreeGrafter"/>
</dbReference>
<evidence type="ECO:0000256" key="5">
    <source>
        <dbReference type="SAM" id="MobiDB-lite"/>
    </source>
</evidence>
<keyword evidence="6" id="KW-0472">Membrane</keyword>
<evidence type="ECO:0000259" key="7">
    <source>
        <dbReference type="SMART" id="SM00644"/>
    </source>
</evidence>
<feature type="transmembrane region" description="Helical" evidence="6">
    <location>
        <begin position="48"/>
        <end position="69"/>
    </location>
</feature>
<dbReference type="RefSeq" id="WP_118490748.1">
    <property type="nucleotide sequence ID" value="NZ_JACOOW010000013.1"/>
</dbReference>
<keyword evidence="4" id="KW-0961">Cell wall biogenesis/degradation</keyword>
<comment type="catalytic activity">
    <reaction evidence="1">
        <text>Hydrolyzes the link between N-acetylmuramoyl residues and L-amino acid residues in certain cell-wall glycopeptides.</text>
        <dbReference type="EC" id="3.5.1.28"/>
    </reaction>
</comment>
<keyword evidence="6" id="KW-0812">Transmembrane</keyword>
<sequence>MENGREDRLRLGEEDEPGRRSGGRKRRTSGRQTAIRRERTRQQKKRRVMMRLFLCLLIFLLGAGTGWTLRGKMIRKLIDPSTIEMPNWVDEQLLTVNRYSRPGTNIPVINGIVIHYVANPGTTAQQNHDYFEGLKDQSGSNTVSVSSNFVIGLDGEIIECVPVGEKAYASNERNADTVSIECCHPAADGKFTDETYDSLVKLTAWLCKQLDLSPKDVIRHYDVTGKACPKYFVDHEDAWKQFRKDVKKAMRKDISDER</sequence>
<dbReference type="InterPro" id="IPR051206">
    <property type="entry name" value="NAMLAA_amidase_2"/>
</dbReference>
<dbReference type="InterPro" id="IPR002502">
    <property type="entry name" value="Amidase_domain"/>
</dbReference>
<dbReference type="PANTHER" id="PTHR30417:SF1">
    <property type="entry name" value="N-ACETYLMURAMOYL-L-ALANINE AMIDASE AMID"/>
    <property type="match status" value="1"/>
</dbReference>
<dbReference type="Proteomes" id="UP000653904">
    <property type="component" value="Unassembled WGS sequence"/>
</dbReference>
<organism evidence="8 9">
    <name type="scientific">Clostridium segne</name>
    <dbReference type="NCBI Taxonomy" id="2763038"/>
    <lineage>
        <taxon>Bacteria</taxon>
        <taxon>Bacillati</taxon>
        <taxon>Bacillota</taxon>
        <taxon>Clostridia</taxon>
        <taxon>Eubacteriales</taxon>
        <taxon>Clostridiaceae</taxon>
        <taxon>Clostridium</taxon>
    </lineage>
</organism>
<keyword evidence="6" id="KW-1133">Transmembrane helix</keyword>
<feature type="domain" description="N-acetylmuramoyl-L-alanine amidase" evidence="7">
    <location>
        <begin position="96"/>
        <end position="231"/>
    </location>
</feature>
<evidence type="ECO:0000256" key="3">
    <source>
        <dbReference type="ARBA" id="ARBA00022801"/>
    </source>
</evidence>
<evidence type="ECO:0000313" key="9">
    <source>
        <dbReference type="Proteomes" id="UP000653904"/>
    </source>
</evidence>
<feature type="compositionally biased region" description="Basic and acidic residues" evidence="5">
    <location>
        <begin position="1"/>
        <end position="12"/>
    </location>
</feature>
<gene>
    <name evidence="8" type="ORF">H8S19_11145</name>
</gene>
<dbReference type="SUPFAM" id="SSF55846">
    <property type="entry name" value="N-acetylmuramoyl-L-alanine amidase-like"/>
    <property type="match status" value="1"/>
</dbReference>